<sequence>MTKEQAFIQYVETYVAACRELEPSFADAGTIRFERFEEGATALCYEQRIQQLDLPEVRLFMELARQYYGDLFSDDKLLSPYEEEVAAQEEVIERILQNKNTIREEKPIVGYREGGRVFVFNR</sequence>
<evidence type="ECO:0000313" key="1">
    <source>
        <dbReference type="EMBL" id="MCX7568609.1"/>
    </source>
</evidence>
<protein>
    <submittedName>
        <fullName evidence="1">Uncharacterized protein</fullName>
    </submittedName>
</protein>
<dbReference type="Proteomes" id="UP001208017">
    <property type="component" value="Unassembled WGS sequence"/>
</dbReference>
<dbReference type="EMBL" id="JAPMLT010000001">
    <property type="protein sequence ID" value="MCX7568609.1"/>
    <property type="molecule type" value="Genomic_DNA"/>
</dbReference>
<keyword evidence="2" id="KW-1185">Reference proteome</keyword>
<dbReference type="RefSeq" id="WP_267149851.1">
    <property type="nucleotide sequence ID" value="NZ_JAPMLT010000001.1"/>
</dbReference>
<name>A0ABT3X1N3_9BACL</name>
<gene>
    <name evidence="1" type="ORF">OS242_01325</name>
</gene>
<comment type="caution">
    <text evidence="1">The sequence shown here is derived from an EMBL/GenBank/DDBJ whole genome shotgun (WGS) entry which is preliminary data.</text>
</comment>
<evidence type="ECO:0000313" key="2">
    <source>
        <dbReference type="Proteomes" id="UP001208017"/>
    </source>
</evidence>
<proteinExistence type="predicted"/>
<organism evidence="1 2">
    <name type="scientific">Tumebacillus lacus</name>
    <dbReference type="NCBI Taxonomy" id="2995335"/>
    <lineage>
        <taxon>Bacteria</taxon>
        <taxon>Bacillati</taxon>
        <taxon>Bacillota</taxon>
        <taxon>Bacilli</taxon>
        <taxon>Bacillales</taxon>
        <taxon>Alicyclobacillaceae</taxon>
        <taxon>Tumebacillus</taxon>
    </lineage>
</organism>
<reference evidence="1 2" key="1">
    <citation type="submission" date="2022-11" db="EMBL/GenBank/DDBJ databases">
        <title>Study of microbial diversity in lake waters.</title>
        <authorList>
            <person name="Zhang J."/>
        </authorList>
    </citation>
    <scope>NUCLEOTIDE SEQUENCE [LARGE SCALE GENOMIC DNA]</scope>
    <source>
        <strain evidence="1 2">DT12</strain>
    </source>
</reference>
<accession>A0ABT3X1N3</accession>